<dbReference type="RefSeq" id="WP_286343377.1">
    <property type="nucleotide sequence ID" value="NZ_AP027732.1"/>
</dbReference>
<protein>
    <submittedName>
        <fullName evidence="1">Uncharacterized protein</fullName>
    </submittedName>
</protein>
<evidence type="ECO:0000313" key="2">
    <source>
        <dbReference type="Proteomes" id="UP001321486"/>
    </source>
</evidence>
<keyword evidence="2" id="KW-1185">Reference proteome</keyword>
<reference evidence="2" key="1">
    <citation type="journal article" date="2019" name="Int. J. Syst. Evol. Microbiol.">
        <title>The Global Catalogue of Microorganisms (GCM) 10K type strain sequencing project: providing services to taxonomists for standard genome sequencing and annotation.</title>
        <authorList>
            <consortium name="The Broad Institute Genomics Platform"/>
            <consortium name="The Broad Institute Genome Sequencing Center for Infectious Disease"/>
            <person name="Wu L."/>
            <person name="Ma J."/>
        </authorList>
    </citation>
    <scope>NUCLEOTIDE SEQUENCE [LARGE SCALE GENOMIC DNA]</scope>
    <source>
        <strain evidence="2">NBRC 108728</strain>
    </source>
</reference>
<gene>
    <name evidence="1" type="ORF">GCM10025867_25670</name>
</gene>
<dbReference type="Proteomes" id="UP001321486">
    <property type="component" value="Chromosome"/>
</dbReference>
<evidence type="ECO:0000313" key="1">
    <source>
        <dbReference type="EMBL" id="BDZ50326.1"/>
    </source>
</evidence>
<name>A0ABN6Y2Y1_9MICO</name>
<accession>A0ABN6Y2Y1</accession>
<proteinExistence type="predicted"/>
<organism evidence="1 2">
    <name type="scientific">Frondihabitans sucicola</name>
    <dbReference type="NCBI Taxonomy" id="1268041"/>
    <lineage>
        <taxon>Bacteria</taxon>
        <taxon>Bacillati</taxon>
        <taxon>Actinomycetota</taxon>
        <taxon>Actinomycetes</taxon>
        <taxon>Micrococcales</taxon>
        <taxon>Microbacteriaceae</taxon>
        <taxon>Frondihabitans</taxon>
    </lineage>
</organism>
<dbReference type="EMBL" id="AP027732">
    <property type="protein sequence ID" value="BDZ50326.1"/>
    <property type="molecule type" value="Genomic_DNA"/>
</dbReference>
<sequence length="169" mass="18404">MAAGEEPIENPSSSPSIERAIAASVAWPEAEAALAPEWGWRDVFASVSDHLVERLRSGAGYVAILADESKRDRWPAELDGLSQDVYADVYSELLERRTLATLIRLWQFYASVLGKPNRPGIDDLDPDAPIGPIGADLPEVAEYLMDDVGDVLTAVITKQIVDRFGVAPE</sequence>